<accession>A0A1M5KC79</accession>
<dbReference type="GeneID" id="301552752"/>
<evidence type="ECO:0000256" key="1">
    <source>
        <dbReference type="SAM" id="Phobius"/>
    </source>
</evidence>
<evidence type="ECO:0000313" key="3">
    <source>
        <dbReference type="Proteomes" id="UP000184112"/>
    </source>
</evidence>
<dbReference type="EMBL" id="FQWH01000003">
    <property type="protein sequence ID" value="SHG50347.1"/>
    <property type="molecule type" value="Genomic_DNA"/>
</dbReference>
<dbReference type="RefSeq" id="WP_256527431.1">
    <property type="nucleotide sequence ID" value="NZ_CP031763.1"/>
</dbReference>
<keyword evidence="1" id="KW-0812">Transmembrane</keyword>
<dbReference type="AlphaFoldDB" id="A0A1M5KC79"/>
<feature type="transmembrane region" description="Helical" evidence="1">
    <location>
        <begin position="21"/>
        <end position="40"/>
    </location>
</feature>
<protein>
    <submittedName>
        <fullName evidence="2">Uncharacterized protein</fullName>
    </submittedName>
</protein>
<organism evidence="2 3">
    <name type="scientific">Flavobacterium johnsoniae</name>
    <name type="common">Cytophaga johnsonae</name>
    <dbReference type="NCBI Taxonomy" id="986"/>
    <lineage>
        <taxon>Bacteria</taxon>
        <taxon>Pseudomonadati</taxon>
        <taxon>Bacteroidota</taxon>
        <taxon>Flavobacteriia</taxon>
        <taxon>Flavobacteriales</taxon>
        <taxon>Flavobacteriaceae</taxon>
        <taxon>Flavobacterium</taxon>
    </lineage>
</organism>
<proteinExistence type="predicted"/>
<dbReference type="Proteomes" id="UP000184112">
    <property type="component" value="Unassembled WGS sequence"/>
</dbReference>
<name>A0A1M5KC79_FLAJO</name>
<evidence type="ECO:0000313" key="2">
    <source>
        <dbReference type="EMBL" id="SHG50347.1"/>
    </source>
</evidence>
<sequence>MKFNENNHQPRGLNVMQKIGLGVLVITIVAYYVLSIQFLTSGS</sequence>
<keyword evidence="1" id="KW-1133">Transmembrane helix</keyword>
<reference evidence="2 3" key="1">
    <citation type="submission" date="2016-11" db="EMBL/GenBank/DDBJ databases">
        <authorList>
            <person name="Jaros S."/>
            <person name="Januszkiewicz K."/>
            <person name="Wedrychowicz H."/>
        </authorList>
    </citation>
    <scope>NUCLEOTIDE SEQUENCE [LARGE SCALE GENOMIC DNA]</scope>
    <source>
        <strain evidence="2 3">DSM 6792</strain>
    </source>
</reference>
<gene>
    <name evidence="2" type="ORF">SAMN05444388_10315</name>
</gene>
<keyword evidence="1" id="KW-0472">Membrane</keyword>